<gene>
    <name evidence="1" type="ORF">EXIGLDRAFT_691109</name>
</gene>
<keyword evidence="2" id="KW-1185">Reference proteome</keyword>
<dbReference type="AlphaFoldDB" id="A0A165IV93"/>
<dbReference type="InParanoid" id="A0A165IV93"/>
<dbReference type="InterPro" id="IPR059179">
    <property type="entry name" value="MLKL-like_MCAfunc"/>
</dbReference>
<protein>
    <submittedName>
        <fullName evidence="1">Uncharacterized protein</fullName>
    </submittedName>
</protein>
<dbReference type="GO" id="GO:0007166">
    <property type="term" value="P:cell surface receptor signaling pathway"/>
    <property type="evidence" value="ECO:0007669"/>
    <property type="project" value="InterPro"/>
</dbReference>
<sequence>MPSGGTLFPDPLETTTLAFRVAREAVDAVPIVKQILGAAVHISEFAEKVKKKRESMNELVEKVNIYAAQIGAMVADRAASEQTDGHIHHRLQRLYAVFMKVETFISSQASTANPAFRWLRNNFVAPNTAEKLSRELQREVELFQIMIAVDIRFTLGDVTRNVASDSLYDGEFRRLRYCDVHKLATIAQTREACLTVTWARAEVDGKLMVVRYETLTRGDAVPDGVGALFPRATYLEVIKSISLTSQCRSTVWDQPPIELNV</sequence>
<reference evidence="1 2" key="1">
    <citation type="journal article" date="2016" name="Mol. Biol. Evol.">
        <title>Comparative Genomics of Early-Diverging Mushroom-Forming Fungi Provides Insights into the Origins of Lignocellulose Decay Capabilities.</title>
        <authorList>
            <person name="Nagy L.G."/>
            <person name="Riley R."/>
            <person name="Tritt A."/>
            <person name="Adam C."/>
            <person name="Daum C."/>
            <person name="Floudas D."/>
            <person name="Sun H."/>
            <person name="Yadav J.S."/>
            <person name="Pangilinan J."/>
            <person name="Larsson K.H."/>
            <person name="Matsuura K."/>
            <person name="Barry K."/>
            <person name="Labutti K."/>
            <person name="Kuo R."/>
            <person name="Ohm R.A."/>
            <person name="Bhattacharya S.S."/>
            <person name="Shirouzu T."/>
            <person name="Yoshinaga Y."/>
            <person name="Martin F.M."/>
            <person name="Grigoriev I.V."/>
            <person name="Hibbett D.S."/>
        </authorList>
    </citation>
    <scope>NUCLEOTIDE SEQUENCE [LARGE SCALE GENOMIC DNA]</scope>
    <source>
        <strain evidence="1 2">HHB12029</strain>
    </source>
</reference>
<name>A0A165IV93_EXIGL</name>
<evidence type="ECO:0000313" key="2">
    <source>
        <dbReference type="Proteomes" id="UP000077266"/>
    </source>
</evidence>
<evidence type="ECO:0000313" key="1">
    <source>
        <dbReference type="EMBL" id="KZV93922.1"/>
    </source>
</evidence>
<accession>A0A165IV93</accession>
<organism evidence="1 2">
    <name type="scientific">Exidia glandulosa HHB12029</name>
    <dbReference type="NCBI Taxonomy" id="1314781"/>
    <lineage>
        <taxon>Eukaryota</taxon>
        <taxon>Fungi</taxon>
        <taxon>Dikarya</taxon>
        <taxon>Basidiomycota</taxon>
        <taxon>Agaricomycotina</taxon>
        <taxon>Agaricomycetes</taxon>
        <taxon>Auriculariales</taxon>
        <taxon>Exidiaceae</taxon>
        <taxon>Exidia</taxon>
    </lineage>
</organism>
<dbReference type="CDD" id="cd21037">
    <property type="entry name" value="MLKL_NTD"/>
    <property type="match status" value="1"/>
</dbReference>
<dbReference type="Gene3D" id="1.20.930.20">
    <property type="entry name" value="Adaptor protein Cbl, N-terminal domain"/>
    <property type="match status" value="1"/>
</dbReference>
<dbReference type="EMBL" id="KV425981">
    <property type="protein sequence ID" value="KZV93922.1"/>
    <property type="molecule type" value="Genomic_DNA"/>
</dbReference>
<proteinExistence type="predicted"/>
<dbReference type="OrthoDB" id="3319207at2759"/>
<dbReference type="Proteomes" id="UP000077266">
    <property type="component" value="Unassembled WGS sequence"/>
</dbReference>
<dbReference type="InterPro" id="IPR036537">
    <property type="entry name" value="Adaptor_Cbl_N_dom_sf"/>
</dbReference>